<feature type="compositionally biased region" description="Basic and acidic residues" evidence="1">
    <location>
        <begin position="244"/>
        <end position="258"/>
    </location>
</feature>
<protein>
    <submittedName>
        <fullName evidence="2">Uncharacterized protein</fullName>
    </submittedName>
</protein>
<gene>
    <name evidence="2" type="ORF">Sste5346_004357</name>
</gene>
<dbReference type="Proteomes" id="UP001583186">
    <property type="component" value="Unassembled WGS sequence"/>
</dbReference>
<sequence length="787" mass="85364">MAGSTAKPIDFLQLLDDSDRRLFFFALDYVTECITHNGNLPPENILDGLTNKKHITDYVTAYAHTQDRDTLRKNVAALQAWKPLFLAVPPGQATGHRISTSGPVNKTDAPLSGSPLLDGRAAEWTVRLKEKSDTYFSDTSSPLILNYYEARQIRAEYASRDFKSVSPERGSDFPNSIEEQQKLVAKLYDAILNMDNILERKRPISLKKSCSDDSSDNADIDTSGPTSPRKRKASHRDEGDDDVKDTVENDTLEKKGDTPSKPVPQQKETISVTKVKGLSRIEVEMLSWEILYTIRDVDRGQVPFMHWSGRDWGWDSQFATFLERFEAVATTLRRSKAAVCSLLESDYMARLAAHPRREYRRKENNRSQNAERNAQVFVGRHAIGTGQVQVGQTGDLQDRDGNVVAAAGTVHSGLIEQTRKLGEMSSRRDSAAKRAKITGGSPSTTSPESTNTADTEGAATTKAPSPKASQKKTRVRSRKIAAKTHTTTADIATKVPAGASAVGNSSPKQGQSTSDNMSVGSADLDTFIPTLSAPFSWSHASNSIPASTTAPSTPFSTQTEWPSTFSSLLPGTESYHEFSHGNTGFSPNKTDLPSVVSDFSLLNSNANLHHLNMAGGNAFTLPFRPALSANTDNNRSTNETAGNNSTSAPDSPSIVSDAPMEDIFSMIIAINTSANGGVVTAENNNANNQPTVPPPQLLAHTPMTSPQWANADEVNMNYQMALLNSDPQNVLGVNYTPQVNGTSPSSGTDLDWGMFTVPYNTWVFGDDSGSVDFGDNSNPSQADSGEI</sequence>
<feature type="compositionally biased region" description="Basic and acidic residues" evidence="1">
    <location>
        <begin position="417"/>
        <end position="432"/>
    </location>
</feature>
<keyword evidence="3" id="KW-1185">Reference proteome</keyword>
<proteinExistence type="predicted"/>
<dbReference type="EMBL" id="JAWCUI010000020">
    <property type="protein sequence ID" value="KAL1897152.1"/>
    <property type="molecule type" value="Genomic_DNA"/>
</dbReference>
<feature type="region of interest" description="Disordered" evidence="1">
    <location>
        <begin position="416"/>
        <end position="521"/>
    </location>
</feature>
<feature type="region of interest" description="Disordered" evidence="1">
    <location>
        <begin position="540"/>
        <end position="561"/>
    </location>
</feature>
<name>A0ABR3ZA95_9PEZI</name>
<accession>A0ABR3ZA95</accession>
<evidence type="ECO:0000256" key="1">
    <source>
        <dbReference type="SAM" id="MobiDB-lite"/>
    </source>
</evidence>
<feature type="region of interest" description="Disordered" evidence="1">
    <location>
        <begin position="629"/>
        <end position="654"/>
    </location>
</feature>
<feature type="region of interest" description="Disordered" evidence="1">
    <location>
        <begin position="207"/>
        <end position="268"/>
    </location>
</feature>
<evidence type="ECO:0000313" key="3">
    <source>
        <dbReference type="Proteomes" id="UP001583186"/>
    </source>
</evidence>
<feature type="compositionally biased region" description="Polar residues" evidence="1">
    <location>
        <begin position="502"/>
        <end position="519"/>
    </location>
</feature>
<feature type="compositionally biased region" description="Low complexity" evidence="1">
    <location>
        <begin position="438"/>
        <end position="450"/>
    </location>
</feature>
<comment type="caution">
    <text evidence="2">The sequence shown here is derived from an EMBL/GenBank/DDBJ whole genome shotgun (WGS) entry which is preliminary data.</text>
</comment>
<feature type="compositionally biased region" description="Low complexity" evidence="1">
    <location>
        <begin position="540"/>
        <end position="559"/>
    </location>
</feature>
<feature type="compositionally biased region" description="Basic residues" evidence="1">
    <location>
        <begin position="469"/>
        <end position="482"/>
    </location>
</feature>
<organism evidence="2 3">
    <name type="scientific">Sporothrix stenoceras</name>
    <dbReference type="NCBI Taxonomy" id="5173"/>
    <lineage>
        <taxon>Eukaryota</taxon>
        <taxon>Fungi</taxon>
        <taxon>Dikarya</taxon>
        <taxon>Ascomycota</taxon>
        <taxon>Pezizomycotina</taxon>
        <taxon>Sordariomycetes</taxon>
        <taxon>Sordariomycetidae</taxon>
        <taxon>Ophiostomatales</taxon>
        <taxon>Ophiostomataceae</taxon>
        <taxon>Sporothrix</taxon>
    </lineage>
</organism>
<reference evidence="2 3" key="1">
    <citation type="journal article" date="2024" name="IMA Fungus">
        <title>IMA Genome - F19 : A genome assembly and annotation guide to empower mycologists, including annotated draft genome sequences of Ceratocystis pirilliformis, Diaporthe australafricana, Fusarium ophioides, Paecilomyces lecythidis, and Sporothrix stenoceras.</title>
        <authorList>
            <person name="Aylward J."/>
            <person name="Wilson A.M."/>
            <person name="Visagie C.M."/>
            <person name="Spraker J."/>
            <person name="Barnes I."/>
            <person name="Buitendag C."/>
            <person name="Ceriani C."/>
            <person name="Del Mar Angel L."/>
            <person name="du Plessis D."/>
            <person name="Fuchs T."/>
            <person name="Gasser K."/>
            <person name="Kramer D."/>
            <person name="Li W."/>
            <person name="Munsamy K."/>
            <person name="Piso A."/>
            <person name="Price J.L."/>
            <person name="Sonnekus B."/>
            <person name="Thomas C."/>
            <person name="van der Nest A."/>
            <person name="van Dijk A."/>
            <person name="van Heerden A."/>
            <person name="van Vuuren N."/>
            <person name="Yilmaz N."/>
            <person name="Duong T.A."/>
            <person name="van der Merwe N.A."/>
            <person name="Wingfield M.J."/>
            <person name="Wingfield B.D."/>
        </authorList>
    </citation>
    <scope>NUCLEOTIDE SEQUENCE [LARGE SCALE GENOMIC DNA]</scope>
    <source>
        <strain evidence="2 3">CMW 5346</strain>
    </source>
</reference>
<evidence type="ECO:0000313" key="2">
    <source>
        <dbReference type="EMBL" id="KAL1897152.1"/>
    </source>
</evidence>